<proteinExistence type="predicted"/>
<evidence type="ECO:0000313" key="3">
    <source>
        <dbReference type="Proteomes" id="UP000238220"/>
    </source>
</evidence>
<organism evidence="2 3">
    <name type="scientific">Solimonas fluminis</name>
    <dbReference type="NCBI Taxonomy" id="2086571"/>
    <lineage>
        <taxon>Bacteria</taxon>
        <taxon>Pseudomonadati</taxon>
        <taxon>Pseudomonadota</taxon>
        <taxon>Gammaproteobacteria</taxon>
        <taxon>Nevskiales</taxon>
        <taxon>Nevskiaceae</taxon>
        <taxon>Solimonas</taxon>
    </lineage>
</organism>
<gene>
    <name evidence="2" type="ORF">C3942_21390</name>
</gene>
<dbReference type="OrthoDB" id="5741080at2"/>
<dbReference type="SUPFAM" id="SSF54637">
    <property type="entry name" value="Thioesterase/thiol ester dehydrase-isomerase"/>
    <property type="match status" value="1"/>
</dbReference>
<accession>A0A2S5TA84</accession>
<name>A0A2S5TA84_9GAMM</name>
<dbReference type="InterPro" id="IPR006683">
    <property type="entry name" value="Thioestr_dom"/>
</dbReference>
<sequence length="139" mass="14960">MTPENLAAEGWTRLDIDGFSRVSGGLWTRGKLPELEVGFVSGQPHVNGHMSTVHGGMLLTLADVSLGYAVIQQLGAMNCVTAQLQTQFISAAKVGEFIVCRPQVLRRSSDLVFLRGLIGVGERTVASVDGIWKILKPRG</sequence>
<dbReference type="AlphaFoldDB" id="A0A2S5TA84"/>
<reference evidence="2 3" key="1">
    <citation type="submission" date="2018-02" db="EMBL/GenBank/DDBJ databases">
        <title>Genome sequencing of Solimonas sp. HR-BB.</title>
        <authorList>
            <person name="Lee Y."/>
            <person name="Jeon C.O."/>
        </authorList>
    </citation>
    <scope>NUCLEOTIDE SEQUENCE [LARGE SCALE GENOMIC DNA]</scope>
    <source>
        <strain evidence="2 3">HR-BB</strain>
    </source>
</reference>
<keyword evidence="3" id="KW-1185">Reference proteome</keyword>
<dbReference type="PANTHER" id="PTHR47260">
    <property type="entry name" value="UPF0644 PROTEIN PB2B4.06"/>
    <property type="match status" value="1"/>
</dbReference>
<evidence type="ECO:0000313" key="2">
    <source>
        <dbReference type="EMBL" id="PPE71872.1"/>
    </source>
</evidence>
<dbReference type="Gene3D" id="3.10.129.10">
    <property type="entry name" value="Hotdog Thioesterase"/>
    <property type="match status" value="1"/>
</dbReference>
<dbReference type="CDD" id="cd03443">
    <property type="entry name" value="PaaI_thioesterase"/>
    <property type="match status" value="1"/>
</dbReference>
<dbReference type="InterPro" id="IPR052061">
    <property type="entry name" value="PTE-AB_protein"/>
</dbReference>
<dbReference type="PANTHER" id="PTHR47260:SF3">
    <property type="entry name" value="THIOESTERASE FAMILY PROTEIN (AFU_ORTHOLOGUE AFUA_7G03960)"/>
    <property type="match status" value="1"/>
</dbReference>
<dbReference type="InterPro" id="IPR029069">
    <property type="entry name" value="HotDog_dom_sf"/>
</dbReference>
<evidence type="ECO:0000259" key="1">
    <source>
        <dbReference type="Pfam" id="PF03061"/>
    </source>
</evidence>
<protein>
    <submittedName>
        <fullName evidence="2">PaaI family thioesterase</fullName>
    </submittedName>
</protein>
<dbReference type="EMBL" id="PSNW01000019">
    <property type="protein sequence ID" value="PPE71872.1"/>
    <property type="molecule type" value="Genomic_DNA"/>
</dbReference>
<dbReference type="GO" id="GO:0016790">
    <property type="term" value="F:thiolester hydrolase activity"/>
    <property type="evidence" value="ECO:0007669"/>
    <property type="project" value="UniProtKB-ARBA"/>
</dbReference>
<dbReference type="RefSeq" id="WP_104232407.1">
    <property type="nucleotide sequence ID" value="NZ_PSNW01000019.1"/>
</dbReference>
<feature type="domain" description="Thioesterase" evidence="1">
    <location>
        <begin position="51"/>
        <end position="116"/>
    </location>
</feature>
<dbReference type="Proteomes" id="UP000238220">
    <property type="component" value="Unassembled WGS sequence"/>
</dbReference>
<dbReference type="Pfam" id="PF03061">
    <property type="entry name" value="4HBT"/>
    <property type="match status" value="1"/>
</dbReference>
<comment type="caution">
    <text evidence="2">The sequence shown here is derived from an EMBL/GenBank/DDBJ whole genome shotgun (WGS) entry which is preliminary data.</text>
</comment>